<dbReference type="Proteomes" id="UP000178925">
    <property type="component" value="Unassembled WGS sequence"/>
</dbReference>
<dbReference type="STRING" id="1797995.A2242_02975"/>
<accession>A0A1F5SK34</accession>
<sequence length="209" mass="23453">MNNYTESVRQYHQKLAAIVGSLPVRASAYMYEAGIPADTSEGISGPNIEAFKTFLHNGVLNPADARITLELHKKYPDLNLERIISHVHIAKYLYELFKELESVDNVILKNIIMRLPQRAGERQQLPVAEAPFRLYIGSAATVLVSARQQSSPFEVASFSYVGNHSQPLGWVYLTPQAIMVRDADARSHEDYRLENITSERAALKELLGV</sequence>
<gene>
    <name evidence="1" type="ORF">A2242_02975</name>
</gene>
<protein>
    <submittedName>
        <fullName evidence="1">Uncharacterized protein</fullName>
    </submittedName>
</protein>
<dbReference type="EMBL" id="MFGC01000029">
    <property type="protein sequence ID" value="OGF27012.1"/>
    <property type="molecule type" value="Genomic_DNA"/>
</dbReference>
<dbReference type="AlphaFoldDB" id="A0A1F5SK34"/>
<name>A0A1F5SK34_9BACT</name>
<reference evidence="1 2" key="1">
    <citation type="journal article" date="2016" name="Nat. Commun.">
        <title>Thousands of microbial genomes shed light on interconnected biogeochemical processes in an aquifer system.</title>
        <authorList>
            <person name="Anantharaman K."/>
            <person name="Brown C.T."/>
            <person name="Hug L.A."/>
            <person name="Sharon I."/>
            <person name="Castelle C.J."/>
            <person name="Probst A.J."/>
            <person name="Thomas B.C."/>
            <person name="Singh A."/>
            <person name="Wilkins M.J."/>
            <person name="Karaoz U."/>
            <person name="Brodie E.L."/>
            <person name="Williams K.H."/>
            <person name="Hubbard S.S."/>
            <person name="Banfield J.F."/>
        </authorList>
    </citation>
    <scope>NUCLEOTIDE SEQUENCE [LARGE SCALE GENOMIC DNA]</scope>
</reference>
<proteinExistence type="predicted"/>
<evidence type="ECO:0000313" key="1">
    <source>
        <dbReference type="EMBL" id="OGF27012.1"/>
    </source>
</evidence>
<comment type="caution">
    <text evidence="1">The sequence shown here is derived from an EMBL/GenBank/DDBJ whole genome shotgun (WGS) entry which is preliminary data.</text>
</comment>
<evidence type="ECO:0000313" key="2">
    <source>
        <dbReference type="Proteomes" id="UP000178925"/>
    </source>
</evidence>
<organism evidence="1 2">
    <name type="scientific">Candidatus Falkowbacteria bacterium RIFOXYA2_FULL_47_9</name>
    <dbReference type="NCBI Taxonomy" id="1797995"/>
    <lineage>
        <taxon>Bacteria</taxon>
        <taxon>Candidatus Falkowiibacteriota</taxon>
    </lineage>
</organism>